<dbReference type="InterPro" id="IPR052636">
    <property type="entry name" value="UDP-D-xylose:L-fucose_XylT"/>
</dbReference>
<evidence type="ECO:0000259" key="3">
    <source>
        <dbReference type="Pfam" id="PF03407"/>
    </source>
</evidence>
<dbReference type="RefSeq" id="XP_007510919.1">
    <property type="nucleotide sequence ID" value="XM_007510857.1"/>
</dbReference>
<dbReference type="Proteomes" id="UP000198341">
    <property type="component" value="Chromosome 9"/>
</dbReference>
<accession>K8FI61</accession>
<name>K8FI61_9CHLO</name>
<keyword evidence="2" id="KW-0472">Membrane</keyword>
<dbReference type="InterPro" id="IPR005069">
    <property type="entry name" value="Nucl-diP-sugar_transferase"/>
</dbReference>
<feature type="transmembrane region" description="Helical" evidence="2">
    <location>
        <begin position="62"/>
        <end position="84"/>
    </location>
</feature>
<feature type="region of interest" description="Disordered" evidence="1">
    <location>
        <begin position="509"/>
        <end position="528"/>
    </location>
</feature>
<dbReference type="EMBL" id="FO082270">
    <property type="protein sequence ID" value="CCO66479.1"/>
    <property type="molecule type" value="Genomic_DNA"/>
</dbReference>
<dbReference type="PANTHER" id="PTHR47032:SF1">
    <property type="entry name" value="UDP-D-XYLOSE:L-FUCOSE ALPHA-1,3-D-XYLOSYLTRANSFERASE-RELATED"/>
    <property type="match status" value="1"/>
</dbReference>
<keyword evidence="5" id="KW-1185">Reference proteome</keyword>
<keyword evidence="2" id="KW-1133">Transmembrane helix</keyword>
<feature type="region of interest" description="Disordered" evidence="1">
    <location>
        <begin position="129"/>
        <end position="257"/>
    </location>
</feature>
<dbReference type="GO" id="GO:0016757">
    <property type="term" value="F:glycosyltransferase activity"/>
    <property type="evidence" value="ECO:0007669"/>
    <property type="project" value="TreeGrafter"/>
</dbReference>
<feature type="compositionally biased region" description="Basic and acidic residues" evidence="1">
    <location>
        <begin position="140"/>
        <end position="154"/>
    </location>
</feature>
<evidence type="ECO:0000313" key="4">
    <source>
        <dbReference type="EMBL" id="CCO66479.1"/>
    </source>
</evidence>
<feature type="domain" description="Nucleotide-diphospho-sugar transferase" evidence="3">
    <location>
        <begin position="312"/>
        <end position="550"/>
    </location>
</feature>
<feature type="compositionally biased region" description="Basic and acidic residues" evidence="1">
    <location>
        <begin position="207"/>
        <end position="245"/>
    </location>
</feature>
<feature type="compositionally biased region" description="Low complexity" evidence="1">
    <location>
        <begin position="176"/>
        <end position="206"/>
    </location>
</feature>
<proteinExistence type="predicted"/>
<reference evidence="4 5" key="1">
    <citation type="submission" date="2011-10" db="EMBL/GenBank/DDBJ databases">
        <authorList>
            <person name="Genoscope - CEA"/>
        </authorList>
    </citation>
    <scope>NUCLEOTIDE SEQUENCE [LARGE SCALE GENOMIC DNA]</scope>
    <source>
        <strain evidence="4 5">RCC 1105</strain>
    </source>
</reference>
<dbReference type="GeneID" id="19013585"/>
<dbReference type="PANTHER" id="PTHR47032">
    <property type="entry name" value="UDP-D-XYLOSE:L-FUCOSE ALPHA-1,3-D-XYLOSYLTRANSFERASE-RELATED"/>
    <property type="match status" value="1"/>
</dbReference>
<dbReference type="Pfam" id="PF03407">
    <property type="entry name" value="Nucleotid_trans"/>
    <property type="match status" value="1"/>
</dbReference>
<dbReference type="KEGG" id="bpg:Bathy09g00780"/>
<protein>
    <recommendedName>
        <fullName evidence="3">Nucleotide-diphospho-sugar transferase domain-containing protein</fullName>
    </recommendedName>
</protein>
<dbReference type="AlphaFoldDB" id="K8FI61"/>
<evidence type="ECO:0000313" key="5">
    <source>
        <dbReference type="Proteomes" id="UP000198341"/>
    </source>
</evidence>
<gene>
    <name evidence="4" type="ORF">Bathy09g00780</name>
</gene>
<evidence type="ECO:0000256" key="2">
    <source>
        <dbReference type="SAM" id="Phobius"/>
    </source>
</evidence>
<feature type="region of interest" description="Disordered" evidence="1">
    <location>
        <begin position="1"/>
        <end position="39"/>
    </location>
</feature>
<sequence length="596" mass="66910">MKMGRGPAASITNARANERSGLLETPNNAAKEEEETTVKHRNASSLLKKIAKARTKVNVPSAIGGFAVGVKFGFVLLLVVLVCLPRERFDSLRTNLGEFLPISLSERVVAPESSYKREHGVVANLGAAKPLAGDWNPNGKSEKREVKYPRKDLTPKPTKVAIAKKKKEEEEKIKKTTTSKSSSKSSSSSKKNDSSSSSKHSLSSESSSKEGKRSREYEEKERQSSSKMGEREERKEEEKDDEDNHHHRNKNDWYNGPEPIPHLIDHLEAHDLKPSDKDLRILTIANAAYWPLAEIMLDSAKRHAPEIANRLTFILSDEKSVKQCKDRVTKSCQHTCFFDHEMEDMLGKYTNDEGSYKSAYDSNFGVKLRQLWTWRKVKAVKTLVDAGYAAMFVDASTVFLRDMREDVLHELLDHDAALVTLSDFGGATEQHATNTGLIAATPANKDAARVLRTWLKREDPEDKDNTEQGVLTWEIAPKERENGVIIKALTQVQAPNYVTYDFKSHLNKGNDDGGKLGKDEKGKSEEKQQHVAGLVHAAYCGCVDAKESFMSRVYEESKMSSKELGERGLKPEKIEEKDCDVYDRKKFLNTGRAPWD</sequence>
<dbReference type="OrthoDB" id="10453408at2759"/>
<dbReference type="GO" id="GO:0005794">
    <property type="term" value="C:Golgi apparatus"/>
    <property type="evidence" value="ECO:0007669"/>
    <property type="project" value="TreeGrafter"/>
</dbReference>
<evidence type="ECO:0000256" key="1">
    <source>
        <dbReference type="SAM" id="MobiDB-lite"/>
    </source>
</evidence>
<organism evidence="4 5">
    <name type="scientific">Bathycoccus prasinos</name>
    <dbReference type="NCBI Taxonomy" id="41875"/>
    <lineage>
        <taxon>Eukaryota</taxon>
        <taxon>Viridiplantae</taxon>
        <taxon>Chlorophyta</taxon>
        <taxon>Mamiellophyceae</taxon>
        <taxon>Mamiellales</taxon>
        <taxon>Bathycoccaceae</taxon>
        <taxon>Bathycoccus</taxon>
    </lineage>
</organism>
<keyword evidence="2" id="KW-0812">Transmembrane</keyword>